<dbReference type="EMBL" id="JAMYWD010000007">
    <property type="protein sequence ID" value="KAJ4966978.1"/>
    <property type="molecule type" value="Genomic_DNA"/>
</dbReference>
<protein>
    <submittedName>
        <fullName evidence="1">Uncharacterized protein</fullName>
    </submittedName>
</protein>
<proteinExistence type="predicted"/>
<evidence type="ECO:0000313" key="2">
    <source>
        <dbReference type="Proteomes" id="UP001141806"/>
    </source>
</evidence>
<dbReference type="Proteomes" id="UP001141806">
    <property type="component" value="Unassembled WGS sequence"/>
</dbReference>
<name>A0A9Q0KAL5_9MAGN</name>
<keyword evidence="2" id="KW-1185">Reference proteome</keyword>
<sequence length="133" mass="14509">MSPSSGNPLLEEDRDLIVEEIAAPVGSRIAWQSSHNPSRIVSASRVCGFDLMMEESIQANLQCRALDHLPQVSPTYGNHFSAARVLTGLVKNSSAMNPNMGGRRHEIENFSIFLFNVAVDLCLTGLLKTLALN</sequence>
<evidence type="ECO:0000313" key="1">
    <source>
        <dbReference type="EMBL" id="KAJ4966978.1"/>
    </source>
</evidence>
<organism evidence="1 2">
    <name type="scientific">Protea cynaroides</name>
    <dbReference type="NCBI Taxonomy" id="273540"/>
    <lineage>
        <taxon>Eukaryota</taxon>
        <taxon>Viridiplantae</taxon>
        <taxon>Streptophyta</taxon>
        <taxon>Embryophyta</taxon>
        <taxon>Tracheophyta</taxon>
        <taxon>Spermatophyta</taxon>
        <taxon>Magnoliopsida</taxon>
        <taxon>Proteales</taxon>
        <taxon>Proteaceae</taxon>
        <taxon>Protea</taxon>
    </lineage>
</organism>
<dbReference type="AlphaFoldDB" id="A0A9Q0KAL5"/>
<comment type="caution">
    <text evidence="1">The sequence shown here is derived from an EMBL/GenBank/DDBJ whole genome shotgun (WGS) entry which is preliminary data.</text>
</comment>
<accession>A0A9Q0KAL5</accession>
<gene>
    <name evidence="1" type="ORF">NE237_018827</name>
</gene>
<reference evidence="1" key="1">
    <citation type="journal article" date="2023" name="Plant J.">
        <title>The genome of the king protea, Protea cynaroides.</title>
        <authorList>
            <person name="Chang J."/>
            <person name="Duong T.A."/>
            <person name="Schoeman C."/>
            <person name="Ma X."/>
            <person name="Roodt D."/>
            <person name="Barker N."/>
            <person name="Li Z."/>
            <person name="Van de Peer Y."/>
            <person name="Mizrachi E."/>
        </authorList>
    </citation>
    <scope>NUCLEOTIDE SEQUENCE</scope>
    <source>
        <tissue evidence="1">Young leaves</tissue>
    </source>
</reference>